<evidence type="ECO:0000313" key="9">
    <source>
        <dbReference type="Proteomes" id="UP000194606"/>
    </source>
</evidence>
<evidence type="ECO:0000256" key="1">
    <source>
        <dbReference type="ARBA" id="ARBA00022512"/>
    </source>
</evidence>
<dbReference type="InterPro" id="IPR022038">
    <property type="entry name" value="Ig-like_bact"/>
</dbReference>
<evidence type="ECO:0000256" key="4">
    <source>
        <dbReference type="ARBA" id="ARBA00023088"/>
    </source>
</evidence>
<protein>
    <recommendedName>
        <fullName evidence="7">Gram-positive cocci surface proteins LPxTG domain-containing protein</fullName>
    </recommendedName>
</protein>
<dbReference type="Gene3D" id="2.60.40.10">
    <property type="entry name" value="Immunoglobulins"/>
    <property type="match status" value="1"/>
</dbReference>
<sequence>GNAVDFSLVSVDASKVDTSKAGTYDVTYTYDGVTSTAKVTVKDKQALTPKPDQPYDTGNGEKSKEYTKDKKNNQNDSNKGILPATGEVNEMIFSIIGLLILGLVSIALLFKKKELKK</sequence>
<comment type="caution">
    <text evidence="8">The sequence shown here is derived from an EMBL/GenBank/DDBJ whole genome shotgun (WGS) entry which is preliminary data.</text>
</comment>
<keyword evidence="2" id="KW-0964">Secreted</keyword>
<dbReference type="AlphaFoldDB" id="A0A252CAV4"/>
<dbReference type="NCBIfam" id="TIGR01167">
    <property type="entry name" value="LPXTG_anchor"/>
    <property type="match status" value="1"/>
</dbReference>
<keyword evidence="6" id="KW-1133">Transmembrane helix</keyword>
<evidence type="ECO:0000259" key="7">
    <source>
        <dbReference type="PROSITE" id="PS50847"/>
    </source>
</evidence>
<feature type="non-terminal residue" evidence="8">
    <location>
        <position position="1"/>
    </location>
</feature>
<evidence type="ECO:0000256" key="5">
    <source>
        <dbReference type="SAM" id="MobiDB-lite"/>
    </source>
</evidence>
<dbReference type="InterPro" id="IPR013783">
    <property type="entry name" value="Ig-like_fold"/>
</dbReference>
<keyword evidence="1" id="KW-0134">Cell wall</keyword>
<feature type="region of interest" description="Disordered" evidence="5">
    <location>
        <begin position="44"/>
        <end position="82"/>
    </location>
</feature>
<dbReference type="InterPro" id="IPR019931">
    <property type="entry name" value="LPXTG_anchor"/>
</dbReference>
<dbReference type="Pfam" id="PF00746">
    <property type="entry name" value="Gram_pos_anchor"/>
    <property type="match status" value="1"/>
</dbReference>
<feature type="compositionally biased region" description="Basic and acidic residues" evidence="5">
    <location>
        <begin position="59"/>
        <end position="73"/>
    </location>
</feature>
<evidence type="ECO:0000256" key="2">
    <source>
        <dbReference type="ARBA" id="ARBA00022525"/>
    </source>
</evidence>
<keyword evidence="6" id="KW-0472">Membrane</keyword>
<evidence type="ECO:0000313" key="8">
    <source>
        <dbReference type="EMBL" id="OUK02200.1"/>
    </source>
</evidence>
<feature type="domain" description="Gram-positive cocci surface proteins LPxTG" evidence="7">
    <location>
        <begin position="82"/>
        <end position="117"/>
    </location>
</feature>
<dbReference type="RefSeq" id="WP_143466350.1">
    <property type="nucleotide sequence ID" value="NZ_MUIZ01000019.1"/>
</dbReference>
<evidence type="ECO:0000256" key="6">
    <source>
        <dbReference type="SAM" id="Phobius"/>
    </source>
</evidence>
<dbReference type="EMBL" id="MUIZ01000019">
    <property type="protein sequence ID" value="OUK02200.1"/>
    <property type="molecule type" value="Genomic_DNA"/>
</dbReference>
<name>A0A252CAV4_9LACT</name>
<keyword evidence="3" id="KW-0732">Signal</keyword>
<dbReference type="Proteomes" id="UP000194606">
    <property type="component" value="Unassembled WGS sequence"/>
</dbReference>
<keyword evidence="6" id="KW-0812">Transmembrane</keyword>
<keyword evidence="4" id="KW-0572">Peptidoglycan-anchor</keyword>
<dbReference type="Pfam" id="PF07523">
    <property type="entry name" value="Big_3"/>
    <property type="match status" value="1"/>
</dbReference>
<organism evidence="8 9">
    <name type="scientific">Lactococcus petauri</name>
    <dbReference type="NCBI Taxonomy" id="1940789"/>
    <lineage>
        <taxon>Bacteria</taxon>
        <taxon>Bacillati</taxon>
        <taxon>Bacillota</taxon>
        <taxon>Bacilli</taxon>
        <taxon>Lactobacillales</taxon>
        <taxon>Streptococcaceae</taxon>
        <taxon>Lactococcus</taxon>
    </lineage>
</organism>
<evidence type="ECO:0000256" key="3">
    <source>
        <dbReference type="ARBA" id="ARBA00022729"/>
    </source>
</evidence>
<dbReference type="PROSITE" id="PS50847">
    <property type="entry name" value="GRAM_POS_ANCHORING"/>
    <property type="match status" value="1"/>
</dbReference>
<reference evidence="8 9" key="1">
    <citation type="submission" date="2017-02" db="EMBL/GenBank/DDBJ databases">
        <authorList>
            <person name="Peterson S.W."/>
        </authorList>
    </citation>
    <scope>NUCLEOTIDE SEQUENCE [LARGE SCALE GENOMIC DNA]</scope>
    <source>
        <strain evidence="8">159469</strain>
    </source>
</reference>
<accession>A0A252CAV4</accession>
<gene>
    <name evidence="8" type="ORF">BZZ03_11470</name>
</gene>
<proteinExistence type="predicted"/>
<feature type="transmembrane region" description="Helical" evidence="6">
    <location>
        <begin position="91"/>
        <end position="110"/>
    </location>
</feature>